<evidence type="ECO:0000313" key="2">
    <source>
        <dbReference type="EMBL" id="KAH0550896.1"/>
    </source>
</evidence>
<reference evidence="2" key="1">
    <citation type="submission" date="2021-03" db="EMBL/GenBank/DDBJ databases">
        <title>Comparative genomics and phylogenomic investigation of the class Geoglossomycetes provide insights into ecological specialization and systematics.</title>
        <authorList>
            <person name="Melie T."/>
            <person name="Pirro S."/>
            <person name="Miller A.N."/>
            <person name="Quandt A."/>
        </authorList>
    </citation>
    <scope>NUCLEOTIDE SEQUENCE</scope>
    <source>
        <strain evidence="2">CAQ_001_2017</strain>
    </source>
</reference>
<feature type="compositionally biased region" description="Polar residues" evidence="1">
    <location>
        <begin position="19"/>
        <end position="28"/>
    </location>
</feature>
<dbReference type="Proteomes" id="UP000750711">
    <property type="component" value="Unassembled WGS sequence"/>
</dbReference>
<comment type="caution">
    <text evidence="2">The sequence shown here is derived from an EMBL/GenBank/DDBJ whole genome shotgun (WGS) entry which is preliminary data.</text>
</comment>
<dbReference type="AlphaFoldDB" id="A0A9P8IB97"/>
<dbReference type="EMBL" id="JAGHQM010002380">
    <property type="protein sequence ID" value="KAH0550896.1"/>
    <property type="molecule type" value="Genomic_DNA"/>
</dbReference>
<evidence type="ECO:0000256" key="1">
    <source>
        <dbReference type="SAM" id="MobiDB-lite"/>
    </source>
</evidence>
<feature type="region of interest" description="Disordered" evidence="1">
    <location>
        <begin position="19"/>
        <end position="52"/>
    </location>
</feature>
<gene>
    <name evidence="2" type="ORF">GP486_007739</name>
</gene>
<accession>A0A9P8IB97</accession>
<feature type="compositionally biased region" description="Polar residues" evidence="1">
    <location>
        <begin position="205"/>
        <end position="227"/>
    </location>
</feature>
<feature type="compositionally biased region" description="Polar residues" evidence="1">
    <location>
        <begin position="42"/>
        <end position="52"/>
    </location>
</feature>
<feature type="region of interest" description="Disordered" evidence="1">
    <location>
        <begin position="147"/>
        <end position="173"/>
    </location>
</feature>
<keyword evidence="3" id="KW-1185">Reference proteome</keyword>
<organism evidence="2 3">
    <name type="scientific">Trichoglossum hirsutum</name>
    <dbReference type="NCBI Taxonomy" id="265104"/>
    <lineage>
        <taxon>Eukaryota</taxon>
        <taxon>Fungi</taxon>
        <taxon>Dikarya</taxon>
        <taxon>Ascomycota</taxon>
        <taxon>Pezizomycotina</taxon>
        <taxon>Geoglossomycetes</taxon>
        <taxon>Geoglossales</taxon>
        <taxon>Geoglossaceae</taxon>
        <taxon>Trichoglossum</taxon>
    </lineage>
</organism>
<name>A0A9P8IB97_9PEZI</name>
<feature type="region of interest" description="Disordered" evidence="1">
    <location>
        <begin position="199"/>
        <end position="227"/>
    </location>
</feature>
<sequence>MAMASSNLFSNYGASNNQSYAPSHQGSLDNFPGQEALPFISPPQSQHLTQYTAQQPATGHENTLPYGGGLNSDQRADVFQTPSNVFDGSQYLDLNLVPRLDQNPPPATSGMHPLPMSEGIADSIRIPYSPEGEPQAEFHTRVADASENRIPDGDDADIGYASRPDLTGLTAPDSVTNVAYSPQIEDDQLAPLPVTEQIPHYPTRQAPSKPSRSDGPMTTQRGPLKTNANSYNVSRRARKGLKNTRKVARLLTRIKERVVKKTKFNTPESKEQYTKNRRIGNCLLCKRGACKRASWPGILVTPSVFFVVGPLESPRISPVTVKEDPQNGIVFDIGQLKGFIDQLGISLNIDQSLNDQEASILDCSECVPHN</sequence>
<evidence type="ECO:0000313" key="3">
    <source>
        <dbReference type="Proteomes" id="UP000750711"/>
    </source>
</evidence>
<proteinExistence type="predicted"/>
<protein>
    <submittedName>
        <fullName evidence="2">Uncharacterized protein</fullName>
    </submittedName>
</protein>